<gene>
    <name evidence="1" type="ORF">QLQ12_45660</name>
</gene>
<accession>A0ABT6X1K3</accession>
<sequence length="127" mass="14004">MRDAVLAYGFDISNYDSEDATTLLLTAAHAQNMFTDASAGGFLDSEATRDPDYQLGLLGLFIQDVGDGQPEQFVLASYLERTEDEPITFLTELPLGVETATLRWAARILKVPDDEEPQWMLAWSGIG</sequence>
<dbReference type="RefSeq" id="WP_282767348.1">
    <property type="nucleotide sequence ID" value="NZ_JASCTH010000060.1"/>
</dbReference>
<proteinExistence type="predicted"/>
<comment type="caution">
    <text evidence="1">The sequence shown here is derived from an EMBL/GenBank/DDBJ whole genome shotgun (WGS) entry which is preliminary data.</text>
</comment>
<keyword evidence="2" id="KW-1185">Reference proteome</keyword>
<protein>
    <submittedName>
        <fullName evidence="1">Uncharacterized protein</fullName>
    </submittedName>
</protein>
<dbReference type="Proteomes" id="UP001241758">
    <property type="component" value="Unassembled WGS sequence"/>
</dbReference>
<evidence type="ECO:0000313" key="2">
    <source>
        <dbReference type="Proteomes" id="UP001241758"/>
    </source>
</evidence>
<evidence type="ECO:0000313" key="1">
    <source>
        <dbReference type="EMBL" id="MDI6105883.1"/>
    </source>
</evidence>
<organism evidence="1 2">
    <name type="scientific">Actinoplanes sandaracinus</name>
    <dbReference type="NCBI Taxonomy" id="3045177"/>
    <lineage>
        <taxon>Bacteria</taxon>
        <taxon>Bacillati</taxon>
        <taxon>Actinomycetota</taxon>
        <taxon>Actinomycetes</taxon>
        <taxon>Micromonosporales</taxon>
        <taxon>Micromonosporaceae</taxon>
        <taxon>Actinoplanes</taxon>
    </lineage>
</organism>
<name>A0ABT6X1K3_9ACTN</name>
<reference evidence="1 2" key="1">
    <citation type="submission" date="2023-05" db="EMBL/GenBank/DDBJ databases">
        <title>Actinoplanes sp. NEAU-A12 genome sequencing.</title>
        <authorList>
            <person name="Wang Z.-S."/>
        </authorList>
    </citation>
    <scope>NUCLEOTIDE SEQUENCE [LARGE SCALE GENOMIC DNA]</scope>
    <source>
        <strain evidence="1 2">NEAU-A12</strain>
    </source>
</reference>
<dbReference type="EMBL" id="JASCTH010000060">
    <property type="protein sequence ID" value="MDI6105883.1"/>
    <property type="molecule type" value="Genomic_DNA"/>
</dbReference>